<evidence type="ECO:0000256" key="1">
    <source>
        <dbReference type="ARBA" id="ARBA00004418"/>
    </source>
</evidence>
<dbReference type="Gene3D" id="3.40.190.10">
    <property type="entry name" value="Periplasmic binding protein-like II"/>
    <property type="match status" value="2"/>
</dbReference>
<dbReference type="PANTHER" id="PTHR30006">
    <property type="entry name" value="THIAMINE-BINDING PERIPLASMIC PROTEIN-RELATED"/>
    <property type="match status" value="1"/>
</dbReference>
<reference evidence="7" key="1">
    <citation type="submission" date="2019-02" db="EMBL/GenBank/DDBJ databases">
        <authorList>
            <person name="Gruber-Vodicka R. H."/>
            <person name="Seah K. B. B."/>
        </authorList>
    </citation>
    <scope>NUCLEOTIDE SEQUENCE</scope>
    <source>
        <strain evidence="7">BECK_BZ106</strain>
    </source>
</reference>
<dbReference type="GO" id="GO:0030975">
    <property type="term" value="F:thiamine binding"/>
    <property type="evidence" value="ECO:0007669"/>
    <property type="project" value="TreeGrafter"/>
</dbReference>
<dbReference type="PANTHER" id="PTHR30006:SF3">
    <property type="entry name" value="THIAMINE-BINDING PERIPLASMIC PROTEIN"/>
    <property type="match status" value="1"/>
</dbReference>
<dbReference type="GO" id="GO:0030288">
    <property type="term" value="C:outer membrane-bounded periplasmic space"/>
    <property type="evidence" value="ECO:0007669"/>
    <property type="project" value="TreeGrafter"/>
</dbReference>
<protein>
    <submittedName>
        <fullName evidence="7">Putative spermidine/putrescine transport system substrate-binding protein</fullName>
    </submittedName>
</protein>
<feature type="transmembrane region" description="Helical" evidence="6">
    <location>
        <begin position="6"/>
        <end position="24"/>
    </location>
</feature>
<gene>
    <name evidence="7" type="ORF">BECKFW1821B_GA0114236_100827</name>
</gene>
<comment type="similarity">
    <text evidence="2">Belongs to the bacterial solute-binding protein 1 family.</text>
</comment>
<dbReference type="GO" id="GO:0015888">
    <property type="term" value="P:thiamine transport"/>
    <property type="evidence" value="ECO:0007669"/>
    <property type="project" value="TreeGrafter"/>
</dbReference>
<proteinExistence type="inferred from homology"/>
<dbReference type="CDD" id="cd13589">
    <property type="entry name" value="PBP2_polyamine_RpCGA009"/>
    <property type="match status" value="1"/>
</dbReference>
<keyword evidence="6" id="KW-0812">Transmembrane</keyword>
<accession>A0A450SEH4</accession>
<dbReference type="AlphaFoldDB" id="A0A450SEH4"/>
<dbReference type="Pfam" id="PF13416">
    <property type="entry name" value="SBP_bac_8"/>
    <property type="match status" value="1"/>
</dbReference>
<organism evidence="7">
    <name type="scientific">Candidatus Kentrum sp. FW</name>
    <dbReference type="NCBI Taxonomy" id="2126338"/>
    <lineage>
        <taxon>Bacteria</taxon>
        <taxon>Pseudomonadati</taxon>
        <taxon>Pseudomonadota</taxon>
        <taxon>Gammaproteobacteria</taxon>
        <taxon>Candidatus Kentrum</taxon>
    </lineage>
</organism>
<evidence type="ECO:0000256" key="6">
    <source>
        <dbReference type="SAM" id="Phobius"/>
    </source>
</evidence>
<dbReference type="GO" id="GO:0030976">
    <property type="term" value="F:thiamine pyrophosphate binding"/>
    <property type="evidence" value="ECO:0007669"/>
    <property type="project" value="TreeGrafter"/>
</dbReference>
<evidence type="ECO:0000256" key="2">
    <source>
        <dbReference type="ARBA" id="ARBA00008520"/>
    </source>
</evidence>
<evidence type="ECO:0000256" key="5">
    <source>
        <dbReference type="ARBA" id="ARBA00022764"/>
    </source>
</evidence>
<dbReference type="InterPro" id="IPR006059">
    <property type="entry name" value="SBP"/>
</dbReference>
<evidence type="ECO:0000256" key="4">
    <source>
        <dbReference type="ARBA" id="ARBA00022729"/>
    </source>
</evidence>
<keyword evidence="5" id="KW-0574">Periplasm</keyword>
<dbReference type="EMBL" id="CAADFD010000008">
    <property type="protein sequence ID" value="VFJ51094.1"/>
    <property type="molecule type" value="Genomic_DNA"/>
</dbReference>
<name>A0A450SEH4_9GAMM</name>
<keyword evidence="3" id="KW-0813">Transport</keyword>
<keyword evidence="6" id="KW-1133">Transmembrane helix</keyword>
<evidence type="ECO:0000256" key="3">
    <source>
        <dbReference type="ARBA" id="ARBA00022448"/>
    </source>
</evidence>
<comment type="subcellular location">
    <subcellularLocation>
        <location evidence="1">Periplasm</location>
    </subcellularLocation>
</comment>
<keyword evidence="4" id="KW-0732">Signal</keyword>
<keyword evidence="6" id="KW-0472">Membrane</keyword>
<evidence type="ECO:0000313" key="7">
    <source>
        <dbReference type="EMBL" id="VFJ51094.1"/>
    </source>
</evidence>
<sequence>MTKSKITYLAVLIAVFVGVGVWMTSDQESTEGKQGRQELVVLSYGGAFAKAQRAAYFEPFEKETGIRIVDASYGGEYGKLKAAVESAKSTGNTVPWDVIDLEASALIRGKRDDILTSIPSGKVDTAELIPEAVDTHGIGTDFYSVSLGWNTGAFPSSGPQPTSWKDFWDVGRFPGPRTMKKDPRFTLEIALLADGVLPDQVYMNGSLDVDRAFKSLEKIKPHISVWWSSGQQPIQLLSDGEVVMAAAFGARLNNAQYKDKKPVAMTWKGGILDIEYWAVPKYARNPEAAFEFIDFASRADRQAQFPEFIPLGPANKKAFEIMPEALAKNLNTYPTTFKTQVVLSAEYWADNEKEVLERFNRWLGQ</sequence>
<dbReference type="SUPFAM" id="SSF53850">
    <property type="entry name" value="Periplasmic binding protein-like II"/>
    <property type="match status" value="1"/>
</dbReference>